<dbReference type="RefSeq" id="WP_271314420.1">
    <property type="nucleotide sequence ID" value="NZ_JABXJJ020000047.1"/>
</dbReference>
<accession>A0AA90H3N8</accession>
<protein>
    <submittedName>
        <fullName evidence="1">Threonine transporter</fullName>
    </submittedName>
</protein>
<dbReference type="EMBL" id="JABXJJ020000047">
    <property type="protein sequence ID" value="MDI5973518.1"/>
    <property type="molecule type" value="Genomic_DNA"/>
</dbReference>
<dbReference type="InterPro" id="IPR046904">
    <property type="entry name" value="ABC-3C_MC2"/>
</dbReference>
<dbReference type="Pfam" id="PF20288">
    <property type="entry name" value="MC2"/>
    <property type="match status" value="1"/>
</dbReference>
<dbReference type="AlphaFoldDB" id="A0AA90H3N8"/>
<comment type="caution">
    <text evidence="1">The sequence shown here is derived from an EMBL/GenBank/DDBJ whole genome shotgun (WGS) entry which is preliminary data.</text>
</comment>
<organism evidence="1">
    <name type="scientific">Streptantibioticus silvisoli</name>
    <dbReference type="NCBI Taxonomy" id="2705255"/>
    <lineage>
        <taxon>Bacteria</taxon>
        <taxon>Bacillati</taxon>
        <taxon>Actinomycetota</taxon>
        <taxon>Actinomycetes</taxon>
        <taxon>Kitasatosporales</taxon>
        <taxon>Streptomycetaceae</taxon>
        <taxon>Streptantibioticus</taxon>
    </lineage>
</organism>
<proteinExistence type="predicted"/>
<reference evidence="1" key="1">
    <citation type="submission" date="2023-05" db="EMBL/GenBank/DDBJ databases">
        <title>Streptantibioticus silvisoli sp. nov., acidotolerant actinomycetes 1 from pine litter.</title>
        <authorList>
            <person name="Swiecimska M."/>
            <person name="Golinska P."/>
            <person name="Sangal V."/>
            <person name="Wachnowicz B."/>
            <person name="Goodfellow M."/>
        </authorList>
    </citation>
    <scope>NUCLEOTIDE SEQUENCE</scope>
    <source>
        <strain evidence="1">SL13</strain>
    </source>
</reference>
<evidence type="ECO:0000313" key="1">
    <source>
        <dbReference type="EMBL" id="MDI5973518.1"/>
    </source>
</evidence>
<gene>
    <name evidence="1" type="ORF">POF50_029960</name>
</gene>
<name>A0AA90H3N8_9ACTN</name>
<sequence length="158" mass="17208">MEPLNNPIEVGMRTLVLLSASFPRPLDVPQIAHLDDAMLHSGDMGGPPSLHPTLPAGPGELAMKRRLIKQGLIVLLRADLAEVEATEQGLVYHASEEGGAFVDLLETPYVVTLRNRATWIVTAHDAARPNVREATRAITDRWAHAFNSPLTDPGTNHE</sequence>